<evidence type="ECO:0000256" key="5">
    <source>
        <dbReference type="ARBA" id="ARBA00022692"/>
    </source>
</evidence>
<evidence type="ECO:0000313" key="18">
    <source>
        <dbReference type="EMBL" id="KAG6469622.1"/>
    </source>
</evidence>
<dbReference type="InterPro" id="IPR001881">
    <property type="entry name" value="EGF-like_Ca-bd_dom"/>
</dbReference>
<evidence type="ECO:0000256" key="15">
    <source>
        <dbReference type="SAM" id="Phobius"/>
    </source>
</evidence>
<dbReference type="PANTHER" id="PTHR27005">
    <property type="entry name" value="WALL-ASSOCIATED RECEPTOR KINASE-LIKE 21"/>
    <property type="match status" value="1"/>
</dbReference>
<dbReference type="PROSITE" id="PS01187">
    <property type="entry name" value="EGF_CA"/>
    <property type="match status" value="1"/>
</dbReference>
<keyword evidence="13" id="KW-0325">Glycoprotein</keyword>
<evidence type="ECO:0000256" key="7">
    <source>
        <dbReference type="ARBA" id="ARBA00022741"/>
    </source>
</evidence>
<dbReference type="InterPro" id="IPR008271">
    <property type="entry name" value="Ser/Thr_kinase_AS"/>
</dbReference>
<dbReference type="InterPro" id="IPR018097">
    <property type="entry name" value="EGF_Ca-bd_CS"/>
</dbReference>
<dbReference type="SMART" id="SM00181">
    <property type="entry name" value="EGF"/>
    <property type="match status" value="3"/>
</dbReference>
<keyword evidence="9 14" id="KW-0067">ATP-binding</keyword>
<dbReference type="InterPro" id="IPR045274">
    <property type="entry name" value="WAK-like"/>
</dbReference>
<accession>A0A8J5EAX9</accession>
<evidence type="ECO:0000256" key="6">
    <source>
        <dbReference type="ARBA" id="ARBA00022729"/>
    </source>
</evidence>
<dbReference type="AlphaFoldDB" id="A0A8J5EAX9"/>
<keyword evidence="7 14" id="KW-0547">Nucleotide-binding</keyword>
<keyword evidence="19" id="KW-1185">Reference proteome</keyword>
<organism evidence="18 19">
    <name type="scientific">Zingiber officinale</name>
    <name type="common">Ginger</name>
    <name type="synonym">Amomum zingiber</name>
    <dbReference type="NCBI Taxonomy" id="94328"/>
    <lineage>
        <taxon>Eukaryota</taxon>
        <taxon>Viridiplantae</taxon>
        <taxon>Streptophyta</taxon>
        <taxon>Embryophyta</taxon>
        <taxon>Tracheophyta</taxon>
        <taxon>Spermatophyta</taxon>
        <taxon>Magnoliopsida</taxon>
        <taxon>Liliopsida</taxon>
        <taxon>Zingiberales</taxon>
        <taxon>Zingiberaceae</taxon>
        <taxon>Zingiber</taxon>
    </lineage>
</organism>
<dbReference type="FunFam" id="3.30.200.20:FF:000043">
    <property type="entry name" value="Wall-associated receptor kinase 2"/>
    <property type="match status" value="1"/>
</dbReference>
<keyword evidence="5 15" id="KW-0812">Transmembrane</keyword>
<evidence type="ECO:0000259" key="17">
    <source>
        <dbReference type="PROSITE" id="PS50011"/>
    </source>
</evidence>
<evidence type="ECO:0000256" key="2">
    <source>
        <dbReference type="ARBA" id="ARBA00022527"/>
    </source>
</evidence>
<dbReference type="PROSITE" id="PS00108">
    <property type="entry name" value="PROTEIN_KINASE_ST"/>
    <property type="match status" value="1"/>
</dbReference>
<evidence type="ECO:0000256" key="16">
    <source>
        <dbReference type="SAM" id="SignalP"/>
    </source>
</evidence>
<dbReference type="PANTHER" id="PTHR27005:SF283">
    <property type="entry name" value="OS02G0633066 PROTEIN"/>
    <property type="match status" value="1"/>
</dbReference>
<dbReference type="GO" id="GO:0005509">
    <property type="term" value="F:calcium ion binding"/>
    <property type="evidence" value="ECO:0007669"/>
    <property type="project" value="InterPro"/>
</dbReference>
<gene>
    <name evidence="18" type="ORF">ZIOFF_070552</name>
</gene>
<evidence type="ECO:0000313" key="19">
    <source>
        <dbReference type="Proteomes" id="UP000734854"/>
    </source>
</evidence>
<dbReference type="SMART" id="SM00179">
    <property type="entry name" value="EGF_CA"/>
    <property type="match status" value="1"/>
</dbReference>
<dbReference type="InterPro" id="IPR000719">
    <property type="entry name" value="Prot_kinase_dom"/>
</dbReference>
<feature type="chain" id="PRO_5035316447" description="Protein kinase domain-containing protein" evidence="16">
    <location>
        <begin position="23"/>
        <end position="923"/>
    </location>
</feature>
<evidence type="ECO:0000256" key="10">
    <source>
        <dbReference type="ARBA" id="ARBA00022989"/>
    </source>
</evidence>
<keyword evidence="3" id="KW-0245">EGF-like domain</keyword>
<evidence type="ECO:0000256" key="11">
    <source>
        <dbReference type="ARBA" id="ARBA00023136"/>
    </source>
</evidence>
<feature type="transmembrane region" description="Helical" evidence="15">
    <location>
        <begin position="513"/>
        <end position="538"/>
    </location>
</feature>
<dbReference type="CDD" id="cd14066">
    <property type="entry name" value="STKc_IRAK"/>
    <property type="match status" value="1"/>
</dbReference>
<evidence type="ECO:0000256" key="13">
    <source>
        <dbReference type="ARBA" id="ARBA00023180"/>
    </source>
</evidence>
<keyword evidence="4" id="KW-0808">Transferase</keyword>
<keyword evidence="8" id="KW-0418">Kinase</keyword>
<dbReference type="PROSITE" id="PS00107">
    <property type="entry name" value="PROTEIN_KINASE_ATP"/>
    <property type="match status" value="1"/>
</dbReference>
<evidence type="ECO:0000256" key="3">
    <source>
        <dbReference type="ARBA" id="ARBA00022536"/>
    </source>
</evidence>
<evidence type="ECO:0000256" key="4">
    <source>
        <dbReference type="ARBA" id="ARBA00022679"/>
    </source>
</evidence>
<dbReference type="InterPro" id="IPR049883">
    <property type="entry name" value="NOTCH1_EGF-like"/>
</dbReference>
<reference evidence="18 19" key="1">
    <citation type="submission" date="2020-08" db="EMBL/GenBank/DDBJ databases">
        <title>Plant Genome Project.</title>
        <authorList>
            <person name="Zhang R.-G."/>
        </authorList>
    </citation>
    <scope>NUCLEOTIDE SEQUENCE [LARGE SCALE GENOMIC DNA]</scope>
    <source>
        <tissue evidence="18">Rhizome</tissue>
    </source>
</reference>
<evidence type="ECO:0000256" key="14">
    <source>
        <dbReference type="PROSITE-ProRule" id="PRU10141"/>
    </source>
</evidence>
<comment type="subcellular location">
    <subcellularLocation>
        <location evidence="1">Membrane</location>
        <topology evidence="1">Single-pass type I membrane protein</topology>
    </subcellularLocation>
</comment>
<dbReference type="SMART" id="SM00220">
    <property type="entry name" value="S_TKc"/>
    <property type="match status" value="1"/>
</dbReference>
<evidence type="ECO:0000256" key="1">
    <source>
        <dbReference type="ARBA" id="ARBA00004479"/>
    </source>
</evidence>
<dbReference type="GO" id="GO:0005886">
    <property type="term" value="C:plasma membrane"/>
    <property type="evidence" value="ECO:0007669"/>
    <property type="project" value="TreeGrafter"/>
</dbReference>
<proteinExistence type="predicted"/>
<feature type="signal peptide" evidence="16">
    <location>
        <begin position="1"/>
        <end position="22"/>
    </location>
</feature>
<dbReference type="InterPro" id="IPR017441">
    <property type="entry name" value="Protein_kinase_ATP_BS"/>
</dbReference>
<comment type="caution">
    <text evidence="18">The sequence shown here is derived from an EMBL/GenBank/DDBJ whole genome shotgun (WGS) entry which is preliminary data.</text>
</comment>
<dbReference type="Pfam" id="PF13947">
    <property type="entry name" value="GUB_WAK_bind"/>
    <property type="match status" value="2"/>
</dbReference>
<dbReference type="GO" id="GO:0004674">
    <property type="term" value="F:protein serine/threonine kinase activity"/>
    <property type="evidence" value="ECO:0007669"/>
    <property type="project" value="UniProtKB-KW"/>
</dbReference>
<sequence length="923" mass="103719">MEFIRILLLHIILLISLDGATSWLMEHENFTLPSYCSKTCGGIQIEYPFGIGTNCSYAVGFNLTCSQDQDHPRLLLGDGNIQVRAFDMNEGLVIIESPYATLDVDAQSNHTALINLKDLPLSYNLLSTDFGSSFQYNTLHVAGCSVTAIIVDLDTNSAIDSCNTICSTTINNPTTQQRYMSRIGYCRIDLYSVRFSNLSLAIQLNRLDEKMDHMIINSTSSIIATIYDDELTDYDDFQRFIDDRNRTGMMASLAWYFNDYSTCKEAMERTNTYACLSDRSECYDVVLFEETSGYNCRCSSDYVGNPYLHDGCKLDKNFTFTPAKDCQPKCGNVTISFPFGLKQGCYRDEDFALTCNETSSPPTLLFDGSVVSNISLKEGQLEYTIYFYSGNRNSHFTSSKAQKDQTIIDWVIDNQSCKDAAKDSTIFACIYENSSCLDVKNEGYRCICKHGYDGNPYLPFPDGCQDINECNSSSKVCTGDCINTNGSFYCICPQGTSGDPVRGECLPNKRNSLLLGVILGASIGTSLLLLCIALVIVGKKWKQRIQQKIKKRNFLRNHGLLLQQLISTSDHVEERTNIFSLEEIEKATNNFDETRVLGRGGHGTVYKGILSDQRVVAIKKSKIVKTSEIDQFINEIAILSQMNHRNVVKLLGCCLETEVPLLIYEFISNGTLSDHLHVSQDESKLSWDDRLRIASESAGALAYLHSAASMSVFHRDVKSSNILLDDTFKAKVSDFGASRFIPLDQTHIITAIHGTFGYIDPEYYQTSQLTEKSDVYSFGIILLELLIGKKPIFSTKDGLQQNLAMNFLQATRENMLLDLIEDRVLQEGTKQEFLEISSLIEICLNLKGAKRPTMKEVEYKLQSMRKVRMKKKGVCILEGNEDVECLLNMSSHSSSQLVDEISQGNTRNYSFEKELMWSQNCAR</sequence>
<evidence type="ECO:0000256" key="8">
    <source>
        <dbReference type="ARBA" id="ARBA00022777"/>
    </source>
</evidence>
<dbReference type="CDD" id="cd00054">
    <property type="entry name" value="EGF_CA"/>
    <property type="match status" value="1"/>
</dbReference>
<evidence type="ECO:0000256" key="9">
    <source>
        <dbReference type="ARBA" id="ARBA00022840"/>
    </source>
</evidence>
<evidence type="ECO:0000256" key="12">
    <source>
        <dbReference type="ARBA" id="ARBA00023157"/>
    </source>
</evidence>
<dbReference type="EMBL" id="JACMSC010000021">
    <property type="protein sequence ID" value="KAG6469622.1"/>
    <property type="molecule type" value="Genomic_DNA"/>
</dbReference>
<dbReference type="OrthoDB" id="4062651at2759"/>
<dbReference type="InterPro" id="IPR000742">
    <property type="entry name" value="EGF"/>
</dbReference>
<dbReference type="GO" id="GO:0030247">
    <property type="term" value="F:polysaccharide binding"/>
    <property type="evidence" value="ECO:0007669"/>
    <property type="project" value="InterPro"/>
</dbReference>
<keyword evidence="6 16" id="KW-0732">Signal</keyword>
<dbReference type="Pfam" id="PF00069">
    <property type="entry name" value="Pkinase"/>
    <property type="match status" value="1"/>
</dbReference>
<keyword evidence="12" id="KW-1015">Disulfide bond</keyword>
<keyword evidence="10 15" id="KW-1133">Transmembrane helix</keyword>
<keyword evidence="2" id="KW-0723">Serine/threonine-protein kinase</keyword>
<feature type="binding site" evidence="14">
    <location>
        <position position="620"/>
    </location>
    <ligand>
        <name>ATP</name>
        <dbReference type="ChEBI" id="CHEBI:30616"/>
    </ligand>
</feature>
<feature type="domain" description="Protein kinase" evidence="17">
    <location>
        <begin position="591"/>
        <end position="867"/>
    </location>
</feature>
<dbReference type="Pfam" id="PF07645">
    <property type="entry name" value="EGF_CA"/>
    <property type="match status" value="1"/>
</dbReference>
<name>A0A8J5EAX9_ZINOF</name>
<dbReference type="GO" id="GO:0007166">
    <property type="term" value="P:cell surface receptor signaling pathway"/>
    <property type="evidence" value="ECO:0007669"/>
    <property type="project" value="InterPro"/>
</dbReference>
<dbReference type="PROSITE" id="PS50011">
    <property type="entry name" value="PROTEIN_KINASE_DOM"/>
    <property type="match status" value="1"/>
</dbReference>
<dbReference type="InterPro" id="IPR025287">
    <property type="entry name" value="WAK_GUB"/>
</dbReference>
<protein>
    <recommendedName>
        <fullName evidence="17">Protein kinase domain-containing protein</fullName>
    </recommendedName>
</protein>
<dbReference type="Proteomes" id="UP000734854">
    <property type="component" value="Unassembled WGS sequence"/>
</dbReference>
<dbReference type="FunFam" id="1.10.510.10:FF:000084">
    <property type="entry name" value="Wall-associated receptor kinase 2"/>
    <property type="match status" value="1"/>
</dbReference>
<dbReference type="GO" id="GO:0005524">
    <property type="term" value="F:ATP binding"/>
    <property type="evidence" value="ECO:0007669"/>
    <property type="project" value="UniProtKB-UniRule"/>
</dbReference>
<keyword evidence="11 15" id="KW-0472">Membrane</keyword>